<comment type="caution">
    <text evidence="2">The sequence shown here is derived from an EMBL/GenBank/DDBJ whole genome shotgun (WGS) entry which is preliminary data.</text>
</comment>
<organism evidence="2 3">
    <name type="scientific">Leishmania orientalis</name>
    <dbReference type="NCBI Taxonomy" id="2249476"/>
    <lineage>
        <taxon>Eukaryota</taxon>
        <taxon>Discoba</taxon>
        <taxon>Euglenozoa</taxon>
        <taxon>Kinetoplastea</taxon>
        <taxon>Metakinetoplastina</taxon>
        <taxon>Trypanosomatida</taxon>
        <taxon>Trypanosomatidae</taxon>
        <taxon>Leishmaniinae</taxon>
        <taxon>Leishmania</taxon>
    </lineage>
</organism>
<evidence type="ECO:0000256" key="1">
    <source>
        <dbReference type="SAM" id="MobiDB-lite"/>
    </source>
</evidence>
<feature type="region of interest" description="Disordered" evidence="1">
    <location>
        <begin position="299"/>
        <end position="398"/>
    </location>
</feature>
<feature type="region of interest" description="Disordered" evidence="1">
    <location>
        <begin position="1272"/>
        <end position="1309"/>
    </location>
</feature>
<evidence type="ECO:0008006" key="4">
    <source>
        <dbReference type="Google" id="ProtNLM"/>
    </source>
</evidence>
<protein>
    <recommendedName>
        <fullName evidence="4">5'a2rel-related protein</fullName>
    </recommendedName>
</protein>
<dbReference type="Proteomes" id="UP000674143">
    <property type="component" value="Chromosome 22"/>
</dbReference>
<feature type="compositionally biased region" description="Low complexity" evidence="1">
    <location>
        <begin position="1237"/>
        <end position="1248"/>
    </location>
</feature>
<dbReference type="EMBL" id="JAFHLR010000022">
    <property type="protein sequence ID" value="KAG5479236.1"/>
    <property type="molecule type" value="Genomic_DNA"/>
</dbReference>
<sequence>MNITIGSSSSSYRSGSGHGYSARSGLTRDAAGSCGSSAAGPETELSTDAVVLYGFDDGGERQHACRSATYSHGGFGGDNSGLKQMAVGESRSPPSLSEGKPTHRPPPPNASAARSPQRQVIGELVHASPSGESMSRMRMAPPPDGASRPAAKRDRASGGAGARGPQASPLGGHARAGEPTAVAGAALATRWPGVRGQLISRDLAGTASPSPLRGKEAADYLRCGPLGMLALGSLSDYVQGAFDDRPRRERVLPPARVKSHTAAMPSPAPDSVLSASLSHAVGRCASPSEAGVTAAAFSDSYGGGEARRHHYSGRRRTDSGRRAADDDEGATSGSHGATETNGARPPVPATAPSHPSLFVTQARQHTCRRPRSSSDSTKERHFREAQRGDGTRQALNASQASSPALCPVAARCPAVRALPSVPLPRQGTVGETGGNRGTSEDESGAVRNRWRGTGPVMTELAEPRLPLATPTEGAVRCGGSGGGGAAAVAVESPPPLPPAAWRVGGGACCFDPSRCRSHRHSMSSAADAHGVALQAASTEADVARKTRALVSPARGFGEREEPPSALSLRDGAARALEVDGARRGAAPSPQRRARDLRRREVCVACGATGETAVPSSPLPVVTHSPRRPAAQEGTECDSGHSPPSRRGAGRTAESPFKGGVNFARWVPSCVGGEADLSGASLAPPPVPSTSTTSASGTVGNAGGREAPRVVAVPLVALPHRTPPREAVAPAVLAEVAQGCASAALEPGAKRVGAEACRGAAAWSRPRVRLTVVASMEQELTAGEGFLASSGGARRAGIAAVLEHAHAPHSISNARHVQPAEGAVVSALGAAAMKSCATMAELDGAEDDREVQRAARPWRPGTLLNSVRHDVCQRSTLHDCECRWCADAASRCVQKPQSPRATQRSAPTCPHNDSRDRAAPMEVVLLASCVPLALEACADVGGSAHQVRSAATRRAGAASDGVAEGLLSSSSLTPGYAAVCGPRMLATRVLEAREALLGTIGAAAAATATDVYPSGPPGAPSPHGGSRAMPAVGAAVAAAASTIGGVPSRSLSSLPSPPRARVVLTERSTNAGVMPAVTAEAAPRGLCLSGSPDAEGSRRHRTALLQQPARGRRHLHRQDLPVGTPPCPVARRIPFGFAAGSLGRAACAQAVPSSPDGRMRGCHPRAASPAAGASAPVPGAHCQAEGCHQRARRRLDHAAAEGRRSATAWVHISPIVARAAAASVAAPLERTSTPLDLTATASPAPRATSVGTAQDRHGGILSPEHRAVIRAAGAGERARERVRSTSTGRSGTGATDAGQSHGAHASREMRQPQVLARQRLIQEEAFRRRHICMQEDHRIAMEVTELNYKRAVEYVRQASAAGAVVEPLVGLQRVRRAQAAVTATLSMLAKEVAALSP</sequence>
<feature type="region of interest" description="Disordered" evidence="1">
    <location>
        <begin position="68"/>
        <end position="178"/>
    </location>
</feature>
<evidence type="ECO:0000313" key="2">
    <source>
        <dbReference type="EMBL" id="KAG5479236.1"/>
    </source>
</evidence>
<feature type="compositionally biased region" description="Low complexity" evidence="1">
    <location>
        <begin position="1165"/>
        <end position="1176"/>
    </location>
</feature>
<dbReference type="KEGG" id="loi:92357804"/>
<accession>A0A836GQ29</accession>
<feature type="compositionally biased region" description="Basic and acidic residues" evidence="1">
    <location>
        <begin position="315"/>
        <end position="324"/>
    </location>
</feature>
<feature type="region of interest" description="Disordered" evidence="1">
    <location>
        <begin position="1151"/>
        <end position="1176"/>
    </location>
</feature>
<evidence type="ECO:0000313" key="3">
    <source>
        <dbReference type="Proteomes" id="UP000674143"/>
    </source>
</evidence>
<dbReference type="RefSeq" id="XP_067063329.1">
    <property type="nucleotide sequence ID" value="XM_067203870.1"/>
</dbReference>
<feature type="region of interest" description="Disordered" evidence="1">
    <location>
        <begin position="1235"/>
        <end position="1257"/>
    </location>
</feature>
<feature type="compositionally biased region" description="Polar residues" evidence="1">
    <location>
        <begin position="331"/>
        <end position="341"/>
    </location>
</feature>
<feature type="region of interest" description="Disordered" evidence="1">
    <location>
        <begin position="423"/>
        <end position="449"/>
    </location>
</feature>
<reference evidence="2 3" key="1">
    <citation type="submission" date="2021-02" db="EMBL/GenBank/DDBJ databases">
        <title>Leishmania (Mundinia) orientalis Genome sequencing and assembly.</title>
        <authorList>
            <person name="Almutairi H."/>
            <person name="Gatherer D."/>
        </authorList>
    </citation>
    <scope>NUCLEOTIDE SEQUENCE [LARGE SCALE GENOMIC DNA]</scope>
    <source>
        <strain evidence="2">LSCM4</strain>
    </source>
</reference>
<dbReference type="GeneID" id="92357804"/>
<feature type="region of interest" description="Disordered" evidence="1">
    <location>
        <begin position="680"/>
        <end position="702"/>
    </location>
</feature>
<name>A0A836GQ29_9TRYP</name>
<gene>
    <name evidence="2" type="ORF">LSCM4_01825</name>
</gene>
<feature type="region of interest" description="Disordered" evidence="1">
    <location>
        <begin position="578"/>
        <end position="597"/>
    </location>
</feature>
<proteinExistence type="predicted"/>
<feature type="compositionally biased region" description="Basic and acidic residues" evidence="1">
    <location>
        <begin position="376"/>
        <end position="390"/>
    </location>
</feature>
<feature type="region of interest" description="Disordered" evidence="1">
    <location>
        <begin position="1"/>
        <end position="46"/>
    </location>
</feature>
<feature type="compositionally biased region" description="Low complexity" evidence="1">
    <location>
        <begin position="1"/>
        <end position="40"/>
    </location>
</feature>
<feature type="compositionally biased region" description="Low complexity" evidence="1">
    <location>
        <begin position="688"/>
        <end position="698"/>
    </location>
</feature>
<feature type="compositionally biased region" description="Low complexity" evidence="1">
    <location>
        <begin position="1283"/>
        <end position="1292"/>
    </location>
</feature>
<feature type="region of interest" description="Disordered" evidence="1">
    <location>
        <begin position="612"/>
        <end position="655"/>
    </location>
</feature>
<keyword evidence="3" id="KW-1185">Reference proteome</keyword>